<accession>A0A2M7CHC0</accession>
<dbReference type="Proteomes" id="UP000229966">
    <property type="component" value="Unassembled WGS sequence"/>
</dbReference>
<proteinExistence type="predicted"/>
<reference evidence="2" key="1">
    <citation type="submission" date="2017-09" db="EMBL/GenBank/DDBJ databases">
        <title>Depth-based differentiation of microbial function through sediment-hosted aquifers and enrichment of novel symbionts in the deep terrestrial subsurface.</title>
        <authorList>
            <person name="Probst A.J."/>
            <person name="Ladd B."/>
            <person name="Jarett J.K."/>
            <person name="Geller-Mcgrath D.E."/>
            <person name="Sieber C.M.K."/>
            <person name="Emerson J.B."/>
            <person name="Anantharaman K."/>
            <person name="Thomas B.C."/>
            <person name="Malmstrom R."/>
            <person name="Stieglmeier M."/>
            <person name="Klingl A."/>
            <person name="Woyke T."/>
            <person name="Ryan C.M."/>
            <person name="Banfield J.F."/>
        </authorList>
    </citation>
    <scope>NUCLEOTIDE SEQUENCE [LARGE SCALE GENOMIC DNA]</scope>
</reference>
<dbReference type="EMBL" id="PEUM01000109">
    <property type="protein sequence ID" value="PIV25046.1"/>
    <property type="molecule type" value="Genomic_DNA"/>
</dbReference>
<evidence type="ECO:0000313" key="1">
    <source>
        <dbReference type="EMBL" id="PIV25046.1"/>
    </source>
</evidence>
<gene>
    <name evidence="1" type="ORF">COS38_03730</name>
</gene>
<sequence>MFEHFLRKIRIPNFKIQSLGRAKRKGVGGKEFLPALAFRFQFFSAAAEFRASETGAPPILCLRND</sequence>
<dbReference type="AlphaFoldDB" id="A0A2M7CHC0"/>
<protein>
    <submittedName>
        <fullName evidence="1">Uncharacterized protein</fullName>
    </submittedName>
</protein>
<evidence type="ECO:0000313" key="2">
    <source>
        <dbReference type="Proteomes" id="UP000229966"/>
    </source>
</evidence>
<comment type="caution">
    <text evidence="1">The sequence shown here is derived from an EMBL/GenBank/DDBJ whole genome shotgun (WGS) entry which is preliminary data.</text>
</comment>
<name>A0A2M7CHC0_9BACT</name>
<organism evidence="1 2">
    <name type="scientific">Candidatus Berkelbacteria bacterium CG03_land_8_20_14_0_80_40_36</name>
    <dbReference type="NCBI Taxonomy" id="1974509"/>
    <lineage>
        <taxon>Bacteria</taxon>
        <taxon>Candidatus Berkelbacteria</taxon>
    </lineage>
</organism>